<dbReference type="EMBL" id="SMAB01000004">
    <property type="protein sequence ID" value="TCS83494.1"/>
    <property type="molecule type" value="Genomic_DNA"/>
</dbReference>
<dbReference type="AlphaFoldDB" id="A0A4R3KJD9"/>
<sequence length="132" mass="15414">MFFHGIDYQHLLIQFPVLSPRLTILQQNHSQKEDRKHLLEQFGFEPVHFLESSKTYSVKKCLNACFNFGNVIFAFSSLPQPLLQLSPHEVGVPVVDTRKAKAIFIQNRELINKIKRLYPQIPVFIMVKKMFS</sequence>
<accession>A0A4R3KJD9</accession>
<gene>
    <name evidence="1" type="ORF">EDD72_10439</name>
</gene>
<evidence type="ECO:0000313" key="1">
    <source>
        <dbReference type="EMBL" id="TCS83494.1"/>
    </source>
</evidence>
<dbReference type="Proteomes" id="UP000295788">
    <property type="component" value="Unassembled WGS sequence"/>
</dbReference>
<dbReference type="OrthoDB" id="2970588at2"/>
<protein>
    <submittedName>
        <fullName evidence="1">Uncharacterized protein</fullName>
    </submittedName>
</protein>
<keyword evidence="2" id="KW-1185">Reference proteome</keyword>
<proteinExistence type="predicted"/>
<evidence type="ECO:0000313" key="2">
    <source>
        <dbReference type="Proteomes" id="UP000295788"/>
    </source>
</evidence>
<organism evidence="1 2">
    <name type="scientific">Tepidibacillus fermentans</name>
    <dbReference type="NCBI Taxonomy" id="1281767"/>
    <lineage>
        <taxon>Bacteria</taxon>
        <taxon>Bacillati</taxon>
        <taxon>Bacillota</taxon>
        <taxon>Bacilli</taxon>
        <taxon>Bacillales</taxon>
        <taxon>Bacillaceae</taxon>
        <taxon>Tepidibacillus</taxon>
    </lineage>
</organism>
<dbReference type="RefSeq" id="WP_132767368.1">
    <property type="nucleotide sequence ID" value="NZ_SMAB01000004.1"/>
</dbReference>
<name>A0A4R3KJD9_9BACI</name>
<reference evidence="1 2" key="1">
    <citation type="submission" date="2019-03" db="EMBL/GenBank/DDBJ databases">
        <title>Genomic Encyclopedia of Type Strains, Phase IV (KMG-IV): sequencing the most valuable type-strain genomes for metagenomic binning, comparative biology and taxonomic classification.</title>
        <authorList>
            <person name="Goeker M."/>
        </authorList>
    </citation>
    <scope>NUCLEOTIDE SEQUENCE [LARGE SCALE GENOMIC DNA]</scope>
    <source>
        <strain evidence="1 2">DSM 23802</strain>
    </source>
</reference>
<comment type="caution">
    <text evidence="1">The sequence shown here is derived from an EMBL/GenBank/DDBJ whole genome shotgun (WGS) entry which is preliminary data.</text>
</comment>